<evidence type="ECO:0000313" key="2">
    <source>
        <dbReference type="Proteomes" id="UP000034954"/>
    </source>
</evidence>
<gene>
    <name evidence="1" type="ORF">BROFUL_02389</name>
</gene>
<dbReference type="EMBL" id="LAQJ01000228">
    <property type="protein sequence ID" value="KKO18910.1"/>
    <property type="molecule type" value="Genomic_DNA"/>
</dbReference>
<evidence type="ECO:0008006" key="3">
    <source>
        <dbReference type="Google" id="ProtNLM"/>
    </source>
</evidence>
<dbReference type="PATRIC" id="fig|380242.3.peg.2969"/>
<organism evidence="1 2">
    <name type="scientific">Candidatus Brocadia fulgida</name>
    <dbReference type="NCBI Taxonomy" id="380242"/>
    <lineage>
        <taxon>Bacteria</taxon>
        <taxon>Pseudomonadati</taxon>
        <taxon>Planctomycetota</taxon>
        <taxon>Candidatus Brocadiia</taxon>
        <taxon>Candidatus Brocadiales</taxon>
        <taxon>Candidatus Brocadiaceae</taxon>
        <taxon>Candidatus Brocadia</taxon>
    </lineage>
</organism>
<proteinExistence type="predicted"/>
<keyword evidence="2" id="KW-1185">Reference proteome</keyword>
<reference evidence="1 2" key="1">
    <citation type="journal article" date="2013" name="BMC Microbiol.">
        <title>Identification of the type II cytochrome c maturation pathway in anammox bacteria by comparative genomics.</title>
        <authorList>
            <person name="Ferousi C."/>
            <person name="Speth D.R."/>
            <person name="Reimann J."/>
            <person name="Op den Camp H.J."/>
            <person name="Allen J.W."/>
            <person name="Keltjens J.T."/>
            <person name="Jetten M.S."/>
        </authorList>
    </citation>
    <scope>NUCLEOTIDE SEQUENCE [LARGE SCALE GENOMIC DNA]</scope>
    <source>
        <strain evidence="1">RU1</strain>
    </source>
</reference>
<evidence type="ECO:0000313" key="1">
    <source>
        <dbReference type="EMBL" id="KKO18910.1"/>
    </source>
</evidence>
<dbReference type="InterPro" id="IPR011051">
    <property type="entry name" value="RmlC_Cupin_sf"/>
</dbReference>
<name>A0A0M2UTG9_9BACT</name>
<dbReference type="SUPFAM" id="SSF51182">
    <property type="entry name" value="RmlC-like cupins"/>
    <property type="match status" value="1"/>
</dbReference>
<sequence length="146" mass="16971">MIKEITEEGLEYLYHEGELYSVVLRNSFTSNTIRFFTPDSFSQQLGYLPHKKGNIIKPHKHKINKREILYTHEVILLKKGKVKVNFYKNEKTYVDSEMLNEGDIILLCGGGHGFELLEDTIMIEIKQGPYVGLDDKERFEGVEECK</sequence>
<comment type="caution">
    <text evidence="1">The sequence shown here is derived from an EMBL/GenBank/DDBJ whole genome shotgun (WGS) entry which is preliminary data.</text>
</comment>
<protein>
    <recommendedName>
        <fullName evidence="3">Sugar 3,4-ketoisomerase QdtA cupin domain-containing protein</fullName>
    </recommendedName>
</protein>
<dbReference type="AlphaFoldDB" id="A0A0M2UTG9"/>
<accession>A0A0M2UTG9</accession>
<dbReference type="Proteomes" id="UP000034954">
    <property type="component" value="Unassembled WGS sequence"/>
</dbReference>